<name>A0A0A1T3I5_9HYPO</name>
<dbReference type="HOGENOM" id="CLU_005049_1_1_1"/>
<evidence type="ECO:0000313" key="3">
    <source>
        <dbReference type="EMBL" id="CEJ89404.1"/>
    </source>
</evidence>
<proteinExistence type="predicted"/>
<keyword evidence="4" id="KW-1185">Reference proteome</keyword>
<organism evidence="3 4">
    <name type="scientific">[Torrubiella] hemipterigena</name>
    <dbReference type="NCBI Taxonomy" id="1531966"/>
    <lineage>
        <taxon>Eukaryota</taxon>
        <taxon>Fungi</taxon>
        <taxon>Dikarya</taxon>
        <taxon>Ascomycota</taxon>
        <taxon>Pezizomycotina</taxon>
        <taxon>Sordariomycetes</taxon>
        <taxon>Hypocreomycetidae</taxon>
        <taxon>Hypocreales</taxon>
        <taxon>Clavicipitaceae</taxon>
        <taxon>Clavicipitaceae incertae sedis</taxon>
        <taxon>'Torrubiella' clade</taxon>
    </lineage>
</organism>
<dbReference type="Pfam" id="PF09994">
    <property type="entry name" value="T6SS_Tle1-like_cat"/>
    <property type="match status" value="1"/>
</dbReference>
<dbReference type="PANTHER" id="PTHR33840">
    <property type="match status" value="1"/>
</dbReference>
<feature type="compositionally biased region" description="Basic and acidic residues" evidence="1">
    <location>
        <begin position="525"/>
        <end position="550"/>
    </location>
</feature>
<dbReference type="InterPro" id="IPR029058">
    <property type="entry name" value="AB_hydrolase_fold"/>
</dbReference>
<evidence type="ECO:0000313" key="4">
    <source>
        <dbReference type="Proteomes" id="UP000039046"/>
    </source>
</evidence>
<dbReference type="EMBL" id="CDHN01000002">
    <property type="protein sequence ID" value="CEJ89404.1"/>
    <property type="molecule type" value="Genomic_DNA"/>
</dbReference>
<dbReference type="InterPro" id="IPR018712">
    <property type="entry name" value="Tle1-like_cat"/>
</dbReference>
<accession>A0A0A1T3I5</accession>
<reference evidence="3 4" key="1">
    <citation type="journal article" date="2015" name="Genome Announc.">
        <title>Draft Genome Sequence and Gene Annotation of the Entomopathogenic Fungus Verticillium hemipterigenum.</title>
        <authorList>
            <person name="Horn F."/>
            <person name="Habel A."/>
            <person name="Scharf D.H."/>
            <person name="Dworschak J."/>
            <person name="Brakhage A.A."/>
            <person name="Guthke R."/>
            <person name="Hertweck C."/>
            <person name="Linde J."/>
        </authorList>
    </citation>
    <scope>NUCLEOTIDE SEQUENCE [LARGE SCALE GENOMIC DNA]</scope>
</reference>
<gene>
    <name evidence="3" type="ORF">VHEMI05248</name>
</gene>
<dbReference type="OrthoDB" id="3057168at2759"/>
<dbReference type="Proteomes" id="UP000039046">
    <property type="component" value="Unassembled WGS sequence"/>
</dbReference>
<dbReference type="AlphaFoldDB" id="A0A0A1T3I5"/>
<dbReference type="SUPFAM" id="SSF53474">
    <property type="entry name" value="alpha/beta-Hydrolases"/>
    <property type="match status" value="1"/>
</dbReference>
<sequence length="626" mass="71642">MESVRVRPRKRLLVCCDGTWMDSDDGFMKPTKAHPLGSVQSPSNVTRISRCFKRTCSDGTLQVISYESGVGTGSAIDTLTGGLFGQGLSERVREAYSYICANYTDGDEIILVGFSRGAFTVRSVAGMIGQLGLLTRQGVESFYPIFKDMQNWMDPSYRDPFPTQPFSRKPKGPDAADEYRDRLERMGLTRVYQQNGSLIKIKAVCVWDTVGSLGIPQISWLNKLGVRPWHDTDLSDRIEHAFQALALDETRSPFTPAVWERRPQNRLTTDLRQVWFPGNHGNCGGGWDDQSMSNITLAWMMDQMASVGVEFDPPSLERVFKLSVKYFVASAAMDEEQGLGPGPKWAVDPIYRNNDPVRPWALGAIQAASGVVYRLAGNATRTPGLYKQTDPRLPQDSNEFLQDTNERIHSSVRVRMACQGLGLNDKGIWRCPALARWKLKKTTQRYKDPSFRDMSWCLGKFDASEPGRTPNEGGDRWIWVYAGSDKDAPTDPKQSVMLEEPLGPYERWLLRMSGGSPNVYEYAERRSVRRRAQDVDRRRVSSYGEHERRDSRRSRERSRHDDNSRYEKVYERESSMVYGNGNGYRVEPRERLRTEYYPRRPASTERYEGRRRRYSIDPDSSYDRRY</sequence>
<feature type="compositionally biased region" description="Basic and acidic residues" evidence="1">
    <location>
        <begin position="558"/>
        <end position="574"/>
    </location>
</feature>
<feature type="compositionally biased region" description="Basic and acidic residues" evidence="1">
    <location>
        <begin position="586"/>
        <end position="608"/>
    </location>
</feature>
<dbReference type="STRING" id="1531966.A0A0A1T3I5"/>
<protein>
    <recommendedName>
        <fullName evidence="2">T6SS Phospholipase effector Tle1-like catalytic domain-containing protein</fullName>
    </recommendedName>
</protein>
<dbReference type="PANTHER" id="PTHR33840:SF1">
    <property type="entry name" value="TLE1 PHOSPHOLIPASE DOMAIN-CONTAINING PROTEIN"/>
    <property type="match status" value="1"/>
</dbReference>
<evidence type="ECO:0000259" key="2">
    <source>
        <dbReference type="Pfam" id="PF09994"/>
    </source>
</evidence>
<evidence type="ECO:0000256" key="1">
    <source>
        <dbReference type="SAM" id="MobiDB-lite"/>
    </source>
</evidence>
<dbReference type="Gene3D" id="3.40.50.1820">
    <property type="entry name" value="alpha/beta hydrolase"/>
    <property type="match status" value="1"/>
</dbReference>
<feature type="region of interest" description="Disordered" evidence="1">
    <location>
        <begin position="525"/>
        <end position="626"/>
    </location>
</feature>
<feature type="domain" description="T6SS Phospholipase effector Tle1-like catalytic" evidence="2">
    <location>
        <begin position="10"/>
        <end position="303"/>
    </location>
</feature>